<feature type="transmembrane region" description="Helical" evidence="5">
    <location>
        <begin position="77"/>
        <end position="96"/>
    </location>
</feature>
<name>A0A9W5KRL7_BACCE</name>
<keyword evidence="4 5" id="KW-0472">Membrane</keyword>
<comment type="subcellular location">
    <subcellularLocation>
        <location evidence="1">Endomembrane system</location>
        <topology evidence="1">Multi-pass membrane protein</topology>
    </subcellularLocation>
</comment>
<dbReference type="InterPro" id="IPR011020">
    <property type="entry name" value="HTTM-like"/>
</dbReference>
<feature type="transmembrane region" description="Helical" evidence="5">
    <location>
        <begin position="166"/>
        <end position="189"/>
    </location>
</feature>
<feature type="transmembrane region" description="Helical" evidence="5">
    <location>
        <begin position="229"/>
        <end position="249"/>
    </location>
</feature>
<dbReference type="InterPro" id="IPR007263">
    <property type="entry name" value="DCC1-like"/>
</dbReference>
<dbReference type="Pfam" id="PF05090">
    <property type="entry name" value="HTTM"/>
    <property type="match status" value="1"/>
</dbReference>
<feature type="domain" description="HTTM-like" evidence="6">
    <location>
        <begin position="19"/>
        <end position="293"/>
    </location>
</feature>
<feature type="transmembrane region" description="Helical" evidence="5">
    <location>
        <begin position="21"/>
        <end position="40"/>
    </location>
</feature>
<dbReference type="AlphaFoldDB" id="A0A9W5KRL7"/>
<feature type="transmembrane region" description="Helical" evidence="5">
    <location>
        <begin position="103"/>
        <end position="120"/>
    </location>
</feature>
<dbReference type="Pfam" id="PF04134">
    <property type="entry name" value="DCC1-like"/>
    <property type="match status" value="1"/>
</dbReference>
<dbReference type="EMBL" id="AHFG01000086">
    <property type="protein sequence ID" value="EJR64018.1"/>
    <property type="molecule type" value="Genomic_DNA"/>
</dbReference>
<proteinExistence type="predicted"/>
<feature type="transmembrane region" description="Helical" evidence="5">
    <location>
        <begin position="407"/>
        <end position="429"/>
    </location>
</feature>
<dbReference type="Proteomes" id="UP000006967">
    <property type="component" value="Unassembled WGS sequence"/>
</dbReference>
<feature type="transmembrane region" description="Helical" evidence="5">
    <location>
        <begin position="256"/>
        <end position="289"/>
    </location>
</feature>
<dbReference type="GO" id="GO:0012505">
    <property type="term" value="C:endomembrane system"/>
    <property type="evidence" value="ECO:0007669"/>
    <property type="project" value="UniProtKB-SubCell"/>
</dbReference>
<dbReference type="SMART" id="SM00752">
    <property type="entry name" value="HTTM"/>
    <property type="match status" value="1"/>
</dbReference>
<dbReference type="InterPro" id="IPR053934">
    <property type="entry name" value="HTTM_dom"/>
</dbReference>
<protein>
    <submittedName>
        <fullName evidence="7">SdpB family antimicrobial peptide system protein</fullName>
    </submittedName>
</protein>
<organism evidence="7 8">
    <name type="scientific">Bacillus cereus VD154</name>
    <dbReference type="NCBI Taxonomy" id="1053238"/>
    <lineage>
        <taxon>Bacteria</taxon>
        <taxon>Bacillati</taxon>
        <taxon>Bacillota</taxon>
        <taxon>Bacilli</taxon>
        <taxon>Bacillales</taxon>
        <taxon>Bacillaceae</taxon>
        <taxon>Bacillus</taxon>
        <taxon>Bacillus cereus group</taxon>
    </lineage>
</organism>
<evidence type="ECO:0000256" key="5">
    <source>
        <dbReference type="SAM" id="Phobius"/>
    </source>
</evidence>
<feature type="transmembrane region" description="Helical" evidence="5">
    <location>
        <begin position="126"/>
        <end position="146"/>
    </location>
</feature>
<comment type="caution">
    <text evidence="7">The sequence shown here is derived from an EMBL/GenBank/DDBJ whole genome shotgun (WGS) entry which is preliminary data.</text>
</comment>
<gene>
    <name evidence="7" type="ORF">IK5_05804</name>
</gene>
<evidence type="ECO:0000256" key="4">
    <source>
        <dbReference type="ARBA" id="ARBA00023136"/>
    </source>
</evidence>
<evidence type="ECO:0000259" key="6">
    <source>
        <dbReference type="SMART" id="SM00752"/>
    </source>
</evidence>
<evidence type="ECO:0000256" key="3">
    <source>
        <dbReference type="ARBA" id="ARBA00022989"/>
    </source>
</evidence>
<evidence type="ECO:0000256" key="2">
    <source>
        <dbReference type="ARBA" id="ARBA00022692"/>
    </source>
</evidence>
<sequence length="460" mass="53467">MRIAMRTCWIHALNFVYGERFLIGSSLVRIGFGVVMLLFYCMHYQQRYFLWFAGGALDSKMYDEGIFTIYQFATSPLIFNILFYLGILVTIVYILGYKGRVTSILFFLFTYSILQRNGLLQDGGDNLLRVLLIYMMFMQTTAYFSFDAKKFWEKRQNSVDEQKYRLSALFHNFAVLCCIIQVCILYFTAGIYQTMGDLWNQGTALYYIMQVDQFSMPLLKNILSGHEHALVIGTYFSILIKLAFPFLLFNRKTKCFAVATIALFHLGIAFGMGLITFSAIMIIADLMIISDKDYQKLYCGGMKLKAFVCIKMTPFFRKLRQNRRIRMQQITVFYDGWCPFCTRTIHKIQKLDFLKLIHFVSFRTEGIIQSNQLSIELLEKMIHSKKEGDEDLKVGIHSFIQISKRVLPMWGLLPILYLSVCCGFGQQLYKFIANRRIIIPGGGCNGSEECKINFDKKYTR</sequence>
<accession>A0A9W5KRL7</accession>
<dbReference type="RefSeq" id="WP_001217007.1">
    <property type="nucleotide sequence ID" value="NZ_JH791885.1"/>
</dbReference>
<keyword evidence="3 5" id="KW-1133">Transmembrane helix</keyword>
<keyword evidence="2 5" id="KW-0812">Transmembrane</keyword>
<dbReference type="GO" id="GO:0015035">
    <property type="term" value="F:protein-disulfide reductase activity"/>
    <property type="evidence" value="ECO:0007669"/>
    <property type="project" value="InterPro"/>
</dbReference>
<dbReference type="InterPro" id="IPR052964">
    <property type="entry name" value="Sporulation_signal_mat"/>
</dbReference>
<evidence type="ECO:0000313" key="7">
    <source>
        <dbReference type="EMBL" id="EJR64018.1"/>
    </source>
</evidence>
<dbReference type="PANTHER" id="PTHR39535:SF2">
    <property type="entry name" value="HTTM DOMAIN-CONTAINING PROTEIN"/>
    <property type="match status" value="1"/>
</dbReference>
<reference evidence="7 8" key="1">
    <citation type="submission" date="2012-04" db="EMBL/GenBank/DDBJ databases">
        <title>The Genome Sequence of Bacillus cereus VD154.</title>
        <authorList>
            <consortium name="The Broad Institute Genome Sequencing Platform"/>
            <consortium name="The Broad Institute Genome Sequencing Center for Infectious Disease"/>
            <person name="Feldgarden M."/>
            <person name="Van der Auwera G.A."/>
            <person name="Mahillon J."/>
            <person name="Duprez V."/>
            <person name="Timmery S."/>
            <person name="Mattelet C."/>
            <person name="Dierick K."/>
            <person name="Sun M."/>
            <person name="Yu Z."/>
            <person name="Zhu L."/>
            <person name="Hu X."/>
            <person name="Shank E.B."/>
            <person name="Swiecicka I."/>
            <person name="Hansen B.M."/>
            <person name="Andrup L."/>
            <person name="Young S.K."/>
            <person name="Zeng Q."/>
            <person name="Gargeya S."/>
            <person name="Fitzgerald M."/>
            <person name="Haas B."/>
            <person name="Abouelleil A."/>
            <person name="Alvarado L."/>
            <person name="Arachchi H.M."/>
            <person name="Berlin A."/>
            <person name="Chapman S.B."/>
            <person name="Goldberg J."/>
            <person name="Griggs A."/>
            <person name="Gujja S."/>
            <person name="Hansen M."/>
            <person name="Howarth C."/>
            <person name="Imamovic A."/>
            <person name="Larimer J."/>
            <person name="McCowen C."/>
            <person name="Montmayeur A."/>
            <person name="Murphy C."/>
            <person name="Neiman D."/>
            <person name="Pearson M."/>
            <person name="Priest M."/>
            <person name="Roberts A."/>
            <person name="Saif S."/>
            <person name="Shea T."/>
            <person name="Sisk P."/>
            <person name="Sykes S."/>
            <person name="Wortman J."/>
            <person name="Nusbaum C."/>
            <person name="Birren B."/>
        </authorList>
    </citation>
    <scope>NUCLEOTIDE SEQUENCE [LARGE SCALE GENOMIC DNA]</scope>
    <source>
        <strain evidence="7 8">VD154</strain>
    </source>
</reference>
<evidence type="ECO:0000313" key="8">
    <source>
        <dbReference type="Proteomes" id="UP000006967"/>
    </source>
</evidence>
<dbReference type="PANTHER" id="PTHR39535">
    <property type="entry name" value="SPORULATION-DELAYING PROTEIN SDPB"/>
    <property type="match status" value="1"/>
</dbReference>
<evidence type="ECO:0000256" key="1">
    <source>
        <dbReference type="ARBA" id="ARBA00004127"/>
    </source>
</evidence>